<dbReference type="InterPro" id="IPR006600">
    <property type="entry name" value="HTH_CenpB_DNA-bd_dom"/>
</dbReference>
<protein>
    <submittedName>
        <fullName evidence="4">Jerky protein-like-like</fullName>
    </submittedName>
</protein>
<evidence type="ECO:0000256" key="2">
    <source>
        <dbReference type="SAM" id="MobiDB-lite"/>
    </source>
</evidence>
<dbReference type="PANTHER" id="PTHR19303">
    <property type="entry name" value="TRANSPOSON"/>
    <property type="match status" value="1"/>
</dbReference>
<dbReference type="InterPro" id="IPR036397">
    <property type="entry name" value="RNaseH_sf"/>
</dbReference>
<keyword evidence="1" id="KW-0238">DNA-binding</keyword>
<proteinExistence type="predicted"/>
<gene>
    <name evidence="4" type="ORF">HOLleu_12475</name>
</gene>
<evidence type="ECO:0000313" key="4">
    <source>
        <dbReference type="EMBL" id="KAJ8041608.1"/>
    </source>
</evidence>
<feature type="region of interest" description="Disordered" evidence="2">
    <location>
        <begin position="1"/>
        <end position="28"/>
    </location>
</feature>
<dbReference type="EMBL" id="JAIZAY010000005">
    <property type="protein sequence ID" value="KAJ8041608.1"/>
    <property type="molecule type" value="Genomic_DNA"/>
</dbReference>
<dbReference type="Gene3D" id="3.30.420.10">
    <property type="entry name" value="Ribonuclease H-like superfamily/Ribonuclease H"/>
    <property type="match status" value="1"/>
</dbReference>
<dbReference type="GO" id="GO:0003677">
    <property type="term" value="F:DNA binding"/>
    <property type="evidence" value="ECO:0007669"/>
    <property type="project" value="UniProtKB-KW"/>
</dbReference>
<evidence type="ECO:0000256" key="1">
    <source>
        <dbReference type="ARBA" id="ARBA00023125"/>
    </source>
</evidence>
<dbReference type="PROSITE" id="PS51253">
    <property type="entry name" value="HTH_CENPB"/>
    <property type="match status" value="1"/>
</dbReference>
<dbReference type="AlphaFoldDB" id="A0A9Q1HDT9"/>
<organism evidence="4 5">
    <name type="scientific">Holothuria leucospilota</name>
    <name type="common">Black long sea cucumber</name>
    <name type="synonym">Mertensiothuria leucospilota</name>
    <dbReference type="NCBI Taxonomy" id="206669"/>
    <lineage>
        <taxon>Eukaryota</taxon>
        <taxon>Metazoa</taxon>
        <taxon>Echinodermata</taxon>
        <taxon>Eleutherozoa</taxon>
        <taxon>Echinozoa</taxon>
        <taxon>Holothuroidea</taxon>
        <taxon>Aspidochirotacea</taxon>
        <taxon>Aspidochirotida</taxon>
        <taxon>Holothuriidae</taxon>
        <taxon>Holothuria</taxon>
    </lineage>
</organism>
<dbReference type="GO" id="GO:0005634">
    <property type="term" value="C:nucleus"/>
    <property type="evidence" value="ECO:0007669"/>
    <property type="project" value="TreeGrafter"/>
</dbReference>
<name>A0A9Q1HDT9_HOLLE</name>
<sequence length="351" mass="39684">MKKALQDVENGSPIATAARENGVPRKTLSDRVHKKVAVDAKLGAECKLSKDSEEMLNQYIQYMAHRAFPLTVNQILMFAWTIDKASGSNKFGENGPSYHWWRGFKARHPDLRLRRPDPLDRSRAVNSTVNNLREYFSLLKEVLTKYHLDDKPDRIFNCDESIIDLNKSAQRVVIPRRQKHAHSRQVGITQHISIHCCVSASGSVMPPYIIFSKGFPGGSYAKDGPDGALYGKSDSGFMDEELFLNWFEKIFLTKCPQNRSEDDPVLLLMDGHVSHCSAPLIQKAKEENVILFALVPHTTHICQPLDVAVYKSLKVHISKMIKIGQALRGDLWIAKKDVPRIIKTPFEHVSS</sequence>
<dbReference type="Proteomes" id="UP001152320">
    <property type="component" value="Chromosome 5"/>
</dbReference>
<accession>A0A9Q1HDT9</accession>
<reference evidence="4" key="1">
    <citation type="submission" date="2021-10" db="EMBL/GenBank/DDBJ databases">
        <title>Tropical sea cucumber genome reveals ecological adaptation and Cuvierian tubules defense mechanism.</title>
        <authorList>
            <person name="Chen T."/>
        </authorList>
    </citation>
    <scope>NUCLEOTIDE SEQUENCE</scope>
    <source>
        <strain evidence="4">Nanhai2018</strain>
        <tissue evidence="4">Muscle</tissue>
    </source>
</reference>
<comment type="caution">
    <text evidence="4">The sequence shown here is derived from an EMBL/GenBank/DDBJ whole genome shotgun (WGS) entry which is preliminary data.</text>
</comment>
<keyword evidence="5" id="KW-1185">Reference proteome</keyword>
<evidence type="ECO:0000259" key="3">
    <source>
        <dbReference type="PROSITE" id="PS51253"/>
    </source>
</evidence>
<dbReference type="Pfam" id="PF03184">
    <property type="entry name" value="DDE_1"/>
    <property type="match status" value="1"/>
</dbReference>
<dbReference type="PANTHER" id="PTHR19303:SF74">
    <property type="entry name" value="POGO TRANSPOSABLE ELEMENT WITH KRAB DOMAIN"/>
    <property type="match status" value="1"/>
</dbReference>
<dbReference type="OrthoDB" id="10058523at2759"/>
<evidence type="ECO:0000313" key="5">
    <source>
        <dbReference type="Proteomes" id="UP001152320"/>
    </source>
</evidence>
<dbReference type="InterPro" id="IPR004875">
    <property type="entry name" value="DDE_SF_endonuclease_dom"/>
</dbReference>
<dbReference type="InterPro" id="IPR050863">
    <property type="entry name" value="CenT-Element_Derived"/>
</dbReference>
<feature type="domain" description="HTH CENPB-type" evidence="3">
    <location>
        <begin position="40"/>
        <end position="114"/>
    </location>
</feature>